<evidence type="ECO:0000256" key="1">
    <source>
        <dbReference type="SAM" id="MobiDB-lite"/>
    </source>
</evidence>
<proteinExistence type="predicted"/>
<feature type="region of interest" description="Disordered" evidence="1">
    <location>
        <begin position="121"/>
        <end position="153"/>
    </location>
</feature>
<protein>
    <submittedName>
        <fullName evidence="2">Uncharacterized protein</fullName>
    </submittedName>
</protein>
<name>A0A9W8AN25_9FUNG</name>
<reference evidence="2" key="1">
    <citation type="submission" date="2022-07" db="EMBL/GenBank/DDBJ databases">
        <title>Phylogenomic reconstructions and comparative analyses of Kickxellomycotina fungi.</title>
        <authorList>
            <person name="Reynolds N.K."/>
            <person name="Stajich J.E."/>
            <person name="Barry K."/>
            <person name="Grigoriev I.V."/>
            <person name="Crous P."/>
            <person name="Smith M.E."/>
        </authorList>
    </citation>
    <scope>NUCLEOTIDE SEQUENCE</scope>
    <source>
        <strain evidence="2">RSA 1196</strain>
    </source>
</reference>
<dbReference type="Proteomes" id="UP001150925">
    <property type="component" value="Unassembled WGS sequence"/>
</dbReference>
<accession>A0A9W8AN25</accession>
<feature type="compositionally biased region" description="Polar residues" evidence="1">
    <location>
        <begin position="121"/>
        <end position="145"/>
    </location>
</feature>
<feature type="region of interest" description="Disordered" evidence="1">
    <location>
        <begin position="62"/>
        <end position="84"/>
    </location>
</feature>
<dbReference type="EMBL" id="JANBPY010003942">
    <property type="protein sequence ID" value="KAJ1949682.1"/>
    <property type="molecule type" value="Genomic_DNA"/>
</dbReference>
<evidence type="ECO:0000313" key="3">
    <source>
        <dbReference type="Proteomes" id="UP001150925"/>
    </source>
</evidence>
<evidence type="ECO:0000313" key="2">
    <source>
        <dbReference type="EMBL" id="KAJ1949682.1"/>
    </source>
</evidence>
<dbReference type="AlphaFoldDB" id="A0A9W8AN25"/>
<keyword evidence="3" id="KW-1185">Reference proteome</keyword>
<organism evidence="2 3">
    <name type="scientific">Dispira parvispora</name>
    <dbReference type="NCBI Taxonomy" id="1520584"/>
    <lineage>
        <taxon>Eukaryota</taxon>
        <taxon>Fungi</taxon>
        <taxon>Fungi incertae sedis</taxon>
        <taxon>Zoopagomycota</taxon>
        <taxon>Kickxellomycotina</taxon>
        <taxon>Dimargaritomycetes</taxon>
        <taxon>Dimargaritales</taxon>
        <taxon>Dimargaritaceae</taxon>
        <taxon>Dispira</taxon>
    </lineage>
</organism>
<feature type="non-terminal residue" evidence="2">
    <location>
        <position position="188"/>
    </location>
</feature>
<comment type="caution">
    <text evidence="2">The sequence shown here is derived from an EMBL/GenBank/DDBJ whole genome shotgun (WGS) entry which is preliminary data.</text>
</comment>
<sequence length="188" mass="20573">MASDTLVFSTEDALVIQNIVQAVTAHLDRLPSNLVYQNSTHRLAGVFPTTFTEQPRLTSLLSDTEVSSPTSSHGQGPTTLETRSGVSTKLLRWSTWAQLFRSTPDQCHILPIISGCNESTQAQYGTEDTGESVSQPKSVPSWQRSTPRRNPPSGCTVDLLVPSHMPYNKCEDITNIPVFTLTLAQLST</sequence>
<gene>
    <name evidence="2" type="ORF">IWQ62_006691</name>
</gene>